<proteinExistence type="predicted"/>
<comment type="caution">
    <text evidence="1">The sequence shown here is derived from an EMBL/GenBank/DDBJ whole genome shotgun (WGS) entry which is preliminary data.</text>
</comment>
<dbReference type="Proteomes" id="UP000004459">
    <property type="component" value="Unassembled WGS sequence"/>
</dbReference>
<name>G9YVM7_FLAPL</name>
<dbReference type="AlphaFoldDB" id="G9YVM7"/>
<accession>G9YVM7</accession>
<organism evidence="1 2">
    <name type="scientific">Flavonifractor plautii ATCC 29863</name>
    <dbReference type="NCBI Taxonomy" id="411475"/>
    <lineage>
        <taxon>Bacteria</taxon>
        <taxon>Bacillati</taxon>
        <taxon>Bacillota</taxon>
        <taxon>Clostridia</taxon>
        <taxon>Eubacteriales</taxon>
        <taxon>Oscillospiraceae</taxon>
        <taxon>Flavonifractor</taxon>
    </lineage>
</organism>
<gene>
    <name evidence="1" type="ORF">HMPREF0372_03592</name>
</gene>
<dbReference type="HOGENOM" id="CLU_3251881_0_0_9"/>
<protein>
    <submittedName>
        <fullName evidence="1">Uncharacterized protein</fullName>
    </submittedName>
</protein>
<evidence type="ECO:0000313" key="1">
    <source>
        <dbReference type="EMBL" id="EHM40020.1"/>
    </source>
</evidence>
<reference evidence="1 2" key="1">
    <citation type="submission" date="2011-08" db="EMBL/GenBank/DDBJ databases">
        <authorList>
            <person name="Weinstock G."/>
            <person name="Sodergren E."/>
            <person name="Clifton S."/>
            <person name="Fulton L."/>
            <person name="Fulton B."/>
            <person name="Courtney L."/>
            <person name="Fronick C."/>
            <person name="Harrison M."/>
            <person name="Strong C."/>
            <person name="Farmer C."/>
            <person name="Delahaunty K."/>
            <person name="Markovic C."/>
            <person name="Hall O."/>
            <person name="Minx P."/>
            <person name="Tomlinson C."/>
            <person name="Mitreva M."/>
            <person name="Hou S."/>
            <person name="Chen J."/>
            <person name="Wollam A."/>
            <person name="Pepin K.H."/>
            <person name="Johnson M."/>
            <person name="Bhonagiri V."/>
            <person name="Zhang X."/>
            <person name="Suruliraj S."/>
            <person name="Warren W."/>
            <person name="Chinwalla A."/>
            <person name="Mardis E.R."/>
            <person name="Wilson R.K."/>
        </authorList>
    </citation>
    <scope>NUCLEOTIDE SEQUENCE [LARGE SCALE GENOMIC DNA]</scope>
    <source>
        <strain evidence="1 2">ATCC 29863</strain>
    </source>
</reference>
<sequence length="42" mass="4890">MAGMGRQKLCILWQKNRVTGRNIPLWQRRFGAILITAHIKRG</sequence>
<evidence type="ECO:0000313" key="2">
    <source>
        <dbReference type="Proteomes" id="UP000004459"/>
    </source>
</evidence>
<dbReference type="EMBL" id="AGCK01000298">
    <property type="protein sequence ID" value="EHM40020.1"/>
    <property type="molecule type" value="Genomic_DNA"/>
</dbReference>